<reference evidence="4" key="1">
    <citation type="journal article" date="2014" name="Int. J. Syst. Evol. Microbiol.">
        <title>Complete genome sequence of Corynebacterium casei LMG S-19264T (=DSM 44701T), isolated from a smear-ripened cheese.</title>
        <authorList>
            <consortium name="US DOE Joint Genome Institute (JGI-PGF)"/>
            <person name="Walter F."/>
            <person name="Albersmeier A."/>
            <person name="Kalinowski J."/>
            <person name="Ruckert C."/>
        </authorList>
    </citation>
    <scope>NUCLEOTIDE SEQUENCE</scope>
    <source>
        <strain evidence="4">CGMCC 1.15448</strain>
    </source>
</reference>
<dbReference type="PANTHER" id="PTHR34220:SF7">
    <property type="entry name" value="SENSOR HISTIDINE KINASE YPDA"/>
    <property type="match status" value="1"/>
</dbReference>
<dbReference type="InterPro" id="IPR050640">
    <property type="entry name" value="Bact_2-comp_sensor_kinase"/>
</dbReference>
<dbReference type="SUPFAM" id="SSF50978">
    <property type="entry name" value="WD40 repeat-like"/>
    <property type="match status" value="1"/>
</dbReference>
<evidence type="ECO:0000313" key="4">
    <source>
        <dbReference type="EMBL" id="GGB19354.1"/>
    </source>
</evidence>
<feature type="chain" id="PRO_5035269546" description="Signal transduction histidine kinase internal region domain-containing protein" evidence="2">
    <location>
        <begin position="27"/>
        <end position="997"/>
    </location>
</feature>
<dbReference type="Proteomes" id="UP000607559">
    <property type="component" value="Unassembled WGS sequence"/>
</dbReference>
<evidence type="ECO:0000259" key="3">
    <source>
        <dbReference type="Pfam" id="PF06580"/>
    </source>
</evidence>
<dbReference type="InterPro" id="IPR015943">
    <property type="entry name" value="WD40/YVTN_repeat-like_dom_sf"/>
</dbReference>
<dbReference type="Gene3D" id="2.130.10.10">
    <property type="entry name" value="YVTN repeat-like/Quinoprotein amine dehydrogenase"/>
    <property type="match status" value="3"/>
</dbReference>
<dbReference type="AlphaFoldDB" id="A0A8J2XWE6"/>
<dbReference type="Gene3D" id="2.60.40.10">
    <property type="entry name" value="Immunoglobulins"/>
    <property type="match status" value="1"/>
</dbReference>
<reference evidence="4" key="2">
    <citation type="submission" date="2020-09" db="EMBL/GenBank/DDBJ databases">
        <authorList>
            <person name="Sun Q."/>
            <person name="Zhou Y."/>
        </authorList>
    </citation>
    <scope>NUCLEOTIDE SEQUENCE</scope>
    <source>
        <strain evidence="4">CGMCC 1.15448</strain>
    </source>
</reference>
<dbReference type="Pfam" id="PF06580">
    <property type="entry name" value="His_kinase"/>
    <property type="match status" value="1"/>
</dbReference>
<keyword evidence="1" id="KW-0472">Membrane</keyword>
<dbReference type="PANTHER" id="PTHR34220">
    <property type="entry name" value="SENSOR HISTIDINE KINASE YPDA"/>
    <property type="match status" value="1"/>
</dbReference>
<evidence type="ECO:0000256" key="2">
    <source>
        <dbReference type="SAM" id="SignalP"/>
    </source>
</evidence>
<keyword evidence="2" id="KW-0732">Signal</keyword>
<gene>
    <name evidence="4" type="ORF">GCM10011511_48820</name>
</gene>
<dbReference type="GO" id="GO:0000155">
    <property type="term" value="F:phosphorelay sensor kinase activity"/>
    <property type="evidence" value="ECO:0007669"/>
    <property type="project" value="InterPro"/>
</dbReference>
<dbReference type="InterPro" id="IPR011047">
    <property type="entry name" value="Quinoprotein_ADH-like_sf"/>
</dbReference>
<organism evidence="4 5">
    <name type="scientific">Puia dinghuensis</name>
    <dbReference type="NCBI Taxonomy" id="1792502"/>
    <lineage>
        <taxon>Bacteria</taxon>
        <taxon>Pseudomonadati</taxon>
        <taxon>Bacteroidota</taxon>
        <taxon>Chitinophagia</taxon>
        <taxon>Chitinophagales</taxon>
        <taxon>Chitinophagaceae</taxon>
        <taxon>Puia</taxon>
    </lineage>
</organism>
<comment type="caution">
    <text evidence="4">The sequence shown here is derived from an EMBL/GenBank/DDBJ whole genome shotgun (WGS) entry which is preliminary data.</text>
</comment>
<feature type="transmembrane region" description="Helical" evidence="1">
    <location>
        <begin position="746"/>
        <end position="768"/>
    </location>
</feature>
<proteinExistence type="predicted"/>
<keyword evidence="5" id="KW-1185">Reference proteome</keyword>
<protein>
    <recommendedName>
        <fullName evidence="3">Signal transduction histidine kinase internal region domain-containing protein</fullName>
    </recommendedName>
</protein>
<sequence length="997" mass="113012">MSLQSIRMHRALLVIICIFATAATHAQELAYRQWTVKDGLPGAIVYHCLQDRKGFIWFATNQGVTRFDGRTFHTYTKEDGLPDNEILQLYLDRHDNIWFLSFVGIPSVMYHDSIIRFDNCPRAKGFIEDQRTDSILFTSYDQVTELTGYYRSPNIPGRWKFTSDLRPRVLYNTQLAILRASTPGKTNFYFSNSSTSNGGSLLVQNSHAKSRFHFPTIHRHDDPVISTQHFIGLLPDSNAIVFFTYDSAWYASMSQISSLFSLHALGLNVGGVNSYVNNIYCENDSTLWLCARNQGLLRIRNFRTRHATVTHFFPRSNCTSIMKDREGGYWVTTFSDGVFYLPNLCFSTIPGPPDLSVSSVRSLHVLDDHRLVAGFDDGNIMEFDRNTWRYRLFPHWAANNKNNRIMDVRPYLHHSLLVAADMGLHRLFPDDTHTLLQHNAHKELLIRPDHTIVAAFSTGVFFFDTSGRQVNQIVPERATCITGLGDNIYWGTLHGVYALLNGRVTPLGQSIPALSGIINHIDVAPDSTLWVSTQDGIVIWKAGSVHRIGRAQNLASDLCKQVSFDGNTAWVATDKGISRIGYYWQDTVLRYSIFNITEEDGLRANDVNRTVIAGGYVWAGTARGICSFPETYTGRSLTPPGIVVTRILADGRPVDVADSLMINYSSGKLLIEMAGISYRSGSHVGYEYRLEEADSNWNRLAGNTLEFPTLPFGRFVLELRSIDRWNNRSNPIAIPIVHPSPFYRSAAFLVVTYALIVLLTAAGFYLYFRRRQNKREKEFQLRKKMHDLELSALRAQMNPHFIFNCLTSIQYHVLRADTVNANSFLHKFSNLIRLTLNYSSSPFISLNEEIKMLNLYLELEKLRLGHRMNYQLISPQQVETEGLFIPPMIIQPYVENAVQHGIAPLEDRIGELSVEFRLSARYLHCTIEDNGQGIDHSHARKQSTGHISQGSGITARRIRTINSIYKQQIILEILDKKSAGLPGSGTIVNLSFPLNID</sequence>
<dbReference type="SUPFAM" id="SSF50998">
    <property type="entry name" value="Quinoprotein alcohol dehydrogenase-like"/>
    <property type="match status" value="1"/>
</dbReference>
<evidence type="ECO:0000256" key="1">
    <source>
        <dbReference type="SAM" id="Phobius"/>
    </source>
</evidence>
<feature type="signal peptide" evidence="2">
    <location>
        <begin position="1"/>
        <end position="26"/>
    </location>
</feature>
<accession>A0A8J2XWE6</accession>
<evidence type="ECO:0000313" key="5">
    <source>
        <dbReference type="Proteomes" id="UP000607559"/>
    </source>
</evidence>
<dbReference type="SUPFAM" id="SSF55874">
    <property type="entry name" value="ATPase domain of HSP90 chaperone/DNA topoisomerase II/histidine kinase"/>
    <property type="match status" value="1"/>
</dbReference>
<dbReference type="GO" id="GO:0016020">
    <property type="term" value="C:membrane"/>
    <property type="evidence" value="ECO:0007669"/>
    <property type="project" value="InterPro"/>
</dbReference>
<feature type="domain" description="Signal transduction histidine kinase internal region" evidence="3">
    <location>
        <begin position="789"/>
        <end position="867"/>
    </location>
</feature>
<keyword evidence="1" id="KW-1133">Transmembrane helix</keyword>
<name>A0A8J2XWE6_9BACT</name>
<dbReference type="InterPro" id="IPR013783">
    <property type="entry name" value="Ig-like_fold"/>
</dbReference>
<dbReference type="InterPro" id="IPR036890">
    <property type="entry name" value="HATPase_C_sf"/>
</dbReference>
<dbReference type="Gene3D" id="3.30.565.10">
    <property type="entry name" value="Histidine kinase-like ATPase, C-terminal domain"/>
    <property type="match status" value="1"/>
</dbReference>
<dbReference type="InterPro" id="IPR010559">
    <property type="entry name" value="Sig_transdc_His_kin_internal"/>
</dbReference>
<dbReference type="InterPro" id="IPR036322">
    <property type="entry name" value="WD40_repeat_dom_sf"/>
</dbReference>
<dbReference type="EMBL" id="BMJC01000005">
    <property type="protein sequence ID" value="GGB19354.1"/>
    <property type="molecule type" value="Genomic_DNA"/>
</dbReference>
<keyword evidence="1" id="KW-0812">Transmembrane</keyword>